<keyword evidence="1" id="KW-1133">Transmembrane helix</keyword>
<gene>
    <name evidence="2" type="ORF">SAMN05443144_1169</name>
</gene>
<evidence type="ECO:0000313" key="2">
    <source>
        <dbReference type="EMBL" id="SHF96125.1"/>
    </source>
</evidence>
<organism evidence="2 3">
    <name type="scientific">Fodinibius roseus</name>
    <dbReference type="NCBI Taxonomy" id="1194090"/>
    <lineage>
        <taxon>Bacteria</taxon>
        <taxon>Pseudomonadati</taxon>
        <taxon>Balneolota</taxon>
        <taxon>Balneolia</taxon>
        <taxon>Balneolales</taxon>
        <taxon>Balneolaceae</taxon>
        <taxon>Fodinibius</taxon>
    </lineage>
</organism>
<accession>A0A1M5FX58</accession>
<proteinExistence type="predicted"/>
<sequence length="94" mass="11407">MSTQIRKITPRSKKSFLIFIRLLLISVPLSAIAYYYNFIQIQRTVFGHYWWAWIVVFPIFLSISLWFLEINRWNYRFTAWVLGRTVTVKEANEK</sequence>
<evidence type="ECO:0000313" key="3">
    <source>
        <dbReference type="Proteomes" id="UP000184041"/>
    </source>
</evidence>
<keyword evidence="1" id="KW-0812">Transmembrane</keyword>
<feature type="transmembrane region" description="Helical" evidence="1">
    <location>
        <begin position="16"/>
        <end position="36"/>
    </location>
</feature>
<protein>
    <submittedName>
        <fullName evidence="2">Uncharacterized protein</fullName>
    </submittedName>
</protein>
<keyword evidence="1" id="KW-0472">Membrane</keyword>
<name>A0A1M5FX58_9BACT</name>
<keyword evidence="3" id="KW-1185">Reference proteome</keyword>
<dbReference type="AlphaFoldDB" id="A0A1M5FX58"/>
<dbReference type="Proteomes" id="UP000184041">
    <property type="component" value="Unassembled WGS sequence"/>
</dbReference>
<reference evidence="2 3" key="1">
    <citation type="submission" date="2016-11" db="EMBL/GenBank/DDBJ databases">
        <authorList>
            <person name="Jaros S."/>
            <person name="Januszkiewicz K."/>
            <person name="Wedrychowicz H."/>
        </authorList>
    </citation>
    <scope>NUCLEOTIDE SEQUENCE [LARGE SCALE GENOMIC DNA]</scope>
    <source>
        <strain evidence="2 3">DSM 21986</strain>
    </source>
</reference>
<evidence type="ECO:0000256" key="1">
    <source>
        <dbReference type="SAM" id="Phobius"/>
    </source>
</evidence>
<dbReference type="EMBL" id="FQUS01000016">
    <property type="protein sequence ID" value="SHF96125.1"/>
    <property type="molecule type" value="Genomic_DNA"/>
</dbReference>
<dbReference type="STRING" id="1194090.SAMN05443144_1169"/>
<feature type="transmembrane region" description="Helical" evidence="1">
    <location>
        <begin position="48"/>
        <end position="68"/>
    </location>
</feature>